<evidence type="ECO:0000259" key="6">
    <source>
        <dbReference type="PROSITE" id="PS51705"/>
    </source>
</evidence>
<feature type="region of interest" description="Disordered" evidence="5">
    <location>
        <begin position="55"/>
        <end position="74"/>
    </location>
</feature>
<keyword evidence="3" id="KW-0460">Magnesium</keyword>
<dbReference type="EMBL" id="JARQWQ010000012">
    <property type="protein sequence ID" value="KAK2568333.1"/>
    <property type="molecule type" value="Genomic_DNA"/>
</dbReference>
<comment type="caution">
    <text evidence="7">The sequence shown here is derived from an EMBL/GenBank/DDBJ whole genome shotgun (WGS) entry which is preliminary data.</text>
</comment>
<keyword evidence="4" id="KW-0342">GTP-binding</keyword>
<dbReference type="GO" id="GO:0005737">
    <property type="term" value="C:cytoplasm"/>
    <property type="evidence" value="ECO:0007669"/>
    <property type="project" value="TreeGrafter"/>
</dbReference>
<dbReference type="Pfam" id="PF16360">
    <property type="entry name" value="GTP-bdg_M"/>
    <property type="match status" value="1"/>
</dbReference>
<evidence type="ECO:0000256" key="5">
    <source>
        <dbReference type="SAM" id="MobiDB-lite"/>
    </source>
</evidence>
<dbReference type="InterPro" id="IPR016496">
    <property type="entry name" value="GTPase_HflX"/>
</dbReference>
<name>A0AAD9QVL2_ACRCE</name>
<dbReference type="GO" id="GO:0046872">
    <property type="term" value="F:metal ion binding"/>
    <property type="evidence" value="ECO:0007669"/>
    <property type="project" value="UniProtKB-KW"/>
</dbReference>
<evidence type="ECO:0000256" key="4">
    <source>
        <dbReference type="ARBA" id="ARBA00023134"/>
    </source>
</evidence>
<dbReference type="Gene3D" id="3.40.50.300">
    <property type="entry name" value="P-loop containing nucleotide triphosphate hydrolases"/>
    <property type="match status" value="1"/>
</dbReference>
<sequence length="504" mass="57604">MHSLRAVCLGGEHLITCKRKITWYRLSSVHFCLTQLRNRLIQPRSSFGWVVSDRRDFSKRSNPPDVSRDLDDDHPENTEILQTLRAQHHYHHGGEKADKKGHRVYVLEPDFKWGKRRFKAVTSEHRMDEACGLIRSIENWQVSGKKVESVRKLDGKTFFGKGKIEELSERFEEMRDLETGLDSVFIDVDRLNSRQHKELEDLWDMKVFDRFGVVLQIFKERAKTAEAKIQVELAELPYIRSRLAHGGEDGSSYDQQRGGMHAIGGPGETYLEKAKRVLFEREQKLKKKLQAIKKHREHYYFLHTGKTTLIKSLTGEAKMHPENKLFATLDVTAHPGKLPSGMTVLFLDTVGFVSDLPPQLVESFSATLEDITESDLVVHVRDVSHPECEAQLQDVMTVLEKQLCVKASLMENMIEVHNKSDLCDEESLKMPFGVHSNRRARISALNKTGMCELRALIEDGIIDSTGREIKIIVVPPDGPQLSWLYHETTVQETTANEEGNIVAT</sequence>
<dbReference type="NCBIfam" id="TIGR03156">
    <property type="entry name" value="GTP_HflX"/>
    <property type="match status" value="1"/>
</dbReference>
<feature type="domain" description="Hflx-type G" evidence="6">
    <location>
        <begin position="305"/>
        <end position="465"/>
    </location>
</feature>
<evidence type="ECO:0000256" key="2">
    <source>
        <dbReference type="ARBA" id="ARBA00022741"/>
    </source>
</evidence>
<dbReference type="FunFam" id="3.40.50.300:FF:000886">
    <property type="entry name" value="Putative GTP-binding protein 6"/>
    <property type="match status" value="1"/>
</dbReference>
<dbReference type="SUPFAM" id="SSF52540">
    <property type="entry name" value="P-loop containing nucleoside triphosphate hydrolases"/>
    <property type="match status" value="1"/>
</dbReference>
<gene>
    <name evidence="7" type="ORF">P5673_007351</name>
</gene>
<dbReference type="GO" id="GO:0005525">
    <property type="term" value="F:GTP binding"/>
    <property type="evidence" value="ECO:0007669"/>
    <property type="project" value="UniProtKB-KW"/>
</dbReference>
<dbReference type="InterPro" id="IPR027417">
    <property type="entry name" value="P-loop_NTPase"/>
</dbReference>
<reference evidence="7" key="1">
    <citation type="journal article" date="2023" name="G3 (Bethesda)">
        <title>Whole genome assembly and annotation of the endangered Caribbean coral Acropora cervicornis.</title>
        <authorList>
            <person name="Selwyn J.D."/>
            <person name="Vollmer S.V."/>
        </authorList>
    </citation>
    <scope>NUCLEOTIDE SEQUENCE</scope>
    <source>
        <strain evidence="7">K2</strain>
    </source>
</reference>
<protein>
    <submittedName>
        <fullName evidence="7">GTP-binding protein 6</fullName>
    </submittedName>
</protein>
<dbReference type="InterPro" id="IPR025121">
    <property type="entry name" value="GTPase_HflX_N"/>
</dbReference>
<dbReference type="InterPro" id="IPR006073">
    <property type="entry name" value="GTP-bd"/>
</dbReference>
<accession>A0AAD9QVL2</accession>
<evidence type="ECO:0000313" key="7">
    <source>
        <dbReference type="EMBL" id="KAK2568333.1"/>
    </source>
</evidence>
<dbReference type="InterPro" id="IPR030394">
    <property type="entry name" value="G_HFLX_dom"/>
</dbReference>
<dbReference type="Pfam" id="PF01926">
    <property type="entry name" value="MMR_HSR1"/>
    <property type="match status" value="1"/>
</dbReference>
<evidence type="ECO:0000256" key="3">
    <source>
        <dbReference type="ARBA" id="ARBA00022842"/>
    </source>
</evidence>
<dbReference type="InterPro" id="IPR032305">
    <property type="entry name" value="GTP-bd_M"/>
</dbReference>
<keyword evidence="1" id="KW-0479">Metal-binding</keyword>
<dbReference type="Pfam" id="PF13167">
    <property type="entry name" value="GTP-bdg_N"/>
    <property type="match status" value="1"/>
</dbReference>
<dbReference type="PANTHER" id="PTHR10229:SF0">
    <property type="entry name" value="GTP-BINDING PROTEIN 6-RELATED"/>
    <property type="match status" value="1"/>
</dbReference>
<dbReference type="AlphaFoldDB" id="A0AAD9QVL2"/>
<dbReference type="PANTHER" id="PTHR10229">
    <property type="entry name" value="GTP-BINDING PROTEIN HFLX"/>
    <property type="match status" value="1"/>
</dbReference>
<organism evidence="7 8">
    <name type="scientific">Acropora cervicornis</name>
    <name type="common">Staghorn coral</name>
    <dbReference type="NCBI Taxonomy" id="6130"/>
    <lineage>
        <taxon>Eukaryota</taxon>
        <taxon>Metazoa</taxon>
        <taxon>Cnidaria</taxon>
        <taxon>Anthozoa</taxon>
        <taxon>Hexacorallia</taxon>
        <taxon>Scleractinia</taxon>
        <taxon>Astrocoeniina</taxon>
        <taxon>Acroporidae</taxon>
        <taxon>Acropora</taxon>
    </lineage>
</organism>
<dbReference type="GO" id="GO:0043022">
    <property type="term" value="F:ribosome binding"/>
    <property type="evidence" value="ECO:0007669"/>
    <property type="project" value="TreeGrafter"/>
</dbReference>
<dbReference type="Proteomes" id="UP001249851">
    <property type="component" value="Unassembled WGS sequence"/>
</dbReference>
<dbReference type="InterPro" id="IPR042108">
    <property type="entry name" value="GTPase_HflX_N_sf"/>
</dbReference>
<dbReference type="CDD" id="cd01878">
    <property type="entry name" value="HflX"/>
    <property type="match status" value="1"/>
</dbReference>
<evidence type="ECO:0000313" key="8">
    <source>
        <dbReference type="Proteomes" id="UP001249851"/>
    </source>
</evidence>
<feature type="non-terminal residue" evidence="7">
    <location>
        <position position="1"/>
    </location>
</feature>
<reference evidence="7" key="2">
    <citation type="journal article" date="2023" name="Science">
        <title>Genomic signatures of disease resistance in endangered staghorn corals.</title>
        <authorList>
            <person name="Vollmer S.V."/>
            <person name="Selwyn J.D."/>
            <person name="Despard B.A."/>
            <person name="Roesel C.L."/>
        </authorList>
    </citation>
    <scope>NUCLEOTIDE SEQUENCE</scope>
    <source>
        <strain evidence="7">K2</strain>
    </source>
</reference>
<keyword evidence="2" id="KW-0547">Nucleotide-binding</keyword>
<keyword evidence="8" id="KW-1185">Reference proteome</keyword>
<evidence type="ECO:0000256" key="1">
    <source>
        <dbReference type="ARBA" id="ARBA00022723"/>
    </source>
</evidence>
<dbReference type="PROSITE" id="PS51705">
    <property type="entry name" value="G_HFLX"/>
    <property type="match status" value="1"/>
</dbReference>
<dbReference type="Gene3D" id="3.40.50.11060">
    <property type="entry name" value="GTPase HflX, N-terminal domain"/>
    <property type="match status" value="1"/>
</dbReference>
<proteinExistence type="predicted"/>